<keyword evidence="2" id="KW-0175">Coiled coil</keyword>
<feature type="coiled-coil region" evidence="2">
    <location>
        <begin position="8"/>
        <end position="44"/>
    </location>
</feature>
<dbReference type="PROSITE" id="PS50005">
    <property type="entry name" value="TPR"/>
    <property type="match status" value="1"/>
</dbReference>
<evidence type="ECO:0000256" key="2">
    <source>
        <dbReference type="SAM" id="Coils"/>
    </source>
</evidence>
<dbReference type="InterPro" id="IPR019734">
    <property type="entry name" value="TPR_rpt"/>
</dbReference>
<evidence type="ECO:0000256" key="1">
    <source>
        <dbReference type="PROSITE-ProRule" id="PRU00339"/>
    </source>
</evidence>
<feature type="repeat" description="TPR" evidence="1">
    <location>
        <begin position="196"/>
        <end position="229"/>
    </location>
</feature>
<keyword evidence="5" id="KW-1185">Reference proteome</keyword>
<sequence>MEATVVAYREELRSLREARERRGAEEEEEDLLNEAELLRREEDLVEAIELAEDLLGVNKKKDDDHDHGAKEDTTKKSVEELTRAADERDLDPEARRSLERASKALAEGRKNDCLASLKHCLRVDPTCYQASLQCGLLLASEGEHEGALEYLDKTVKTQPGCLSAYIAMNQVLQQMGKMQEGESILKQVAGFAFDQPEIWSALGMNLFKQGKLQEAVQILKYAVTGGPEAKFKKPSRDNMVLFCIAFFQACLGYLAEPCSLFMRICNAEASPVSLYMMAQACRLVGDKILSAQALLSLLKAFEMSKVAFCSELVVFNSTFDLPQWTDVLASKASVFRCLGEGSQHQADGILPTYVLPEQVDKARDAVTEGLWIIRGDSQAKSTARIFDAREELSALERGILQPYVAPDFLLRGCKFSLNFIACVTSYFPIQIAYNKRCFAELVPSSSSRVDKEREEESKVVILDFDEVNSSFEQEGVDCDKLWAQVKEKMSSALLSLVHEVCQVKGQARAKRFSALGLSKMLRLEFVLDKNLEPWVVGVTGNPKLKDAPGNEAYAEALQSAVVHSLGRQIFENELRQVVDAGNLKLREQVMSQAYEKVKGSFEALQIESYYTS</sequence>
<accession>A0A5B8N1B1</accession>
<dbReference type="AlphaFoldDB" id="A0A5B8N1B1"/>
<dbReference type="SMART" id="SM00028">
    <property type="entry name" value="TPR"/>
    <property type="match status" value="4"/>
</dbReference>
<feature type="region of interest" description="Disordered" evidence="3">
    <location>
        <begin position="59"/>
        <end position="96"/>
    </location>
</feature>
<reference evidence="4 5" key="1">
    <citation type="submission" date="2018-07" db="EMBL/GenBank/DDBJ databases">
        <title>The complete nuclear genome of the prasinophyte Chloropicon primus (CCMP1205).</title>
        <authorList>
            <person name="Pombert J.-F."/>
            <person name="Otis C."/>
            <person name="Turmel M."/>
            <person name="Lemieux C."/>
        </authorList>
    </citation>
    <scope>NUCLEOTIDE SEQUENCE [LARGE SCALE GENOMIC DNA]</scope>
    <source>
        <strain evidence="4 5">CCMP1205</strain>
    </source>
</reference>
<gene>
    <name evidence="4" type="ORF">A3770_18p81830</name>
</gene>
<dbReference type="EMBL" id="CP031051">
    <property type="protein sequence ID" value="QDZ25665.1"/>
    <property type="molecule type" value="Genomic_DNA"/>
</dbReference>
<dbReference type="InterPro" id="IPR011990">
    <property type="entry name" value="TPR-like_helical_dom_sf"/>
</dbReference>
<dbReference type="Gene3D" id="3.30.470.20">
    <property type="entry name" value="ATP-grasp fold, B domain"/>
    <property type="match status" value="1"/>
</dbReference>
<dbReference type="Proteomes" id="UP000316726">
    <property type="component" value="Chromosome 18"/>
</dbReference>
<keyword evidence="1" id="KW-0802">TPR repeat</keyword>
<dbReference type="Gene3D" id="1.25.40.10">
    <property type="entry name" value="Tetratricopeptide repeat domain"/>
    <property type="match status" value="1"/>
</dbReference>
<name>A0A5B8N1B1_9CHLO</name>
<proteinExistence type="predicted"/>
<evidence type="ECO:0000313" key="4">
    <source>
        <dbReference type="EMBL" id="QDZ25665.1"/>
    </source>
</evidence>
<evidence type="ECO:0000313" key="5">
    <source>
        <dbReference type="Proteomes" id="UP000316726"/>
    </source>
</evidence>
<evidence type="ECO:0000256" key="3">
    <source>
        <dbReference type="SAM" id="MobiDB-lite"/>
    </source>
</evidence>
<dbReference type="SUPFAM" id="SSF48452">
    <property type="entry name" value="TPR-like"/>
    <property type="match status" value="1"/>
</dbReference>
<dbReference type="OrthoDB" id="500452at2759"/>
<protein>
    <submittedName>
        <fullName evidence="4">Uncharacterized protein</fullName>
    </submittedName>
</protein>
<organism evidence="4 5">
    <name type="scientific">Chloropicon primus</name>
    <dbReference type="NCBI Taxonomy" id="1764295"/>
    <lineage>
        <taxon>Eukaryota</taxon>
        <taxon>Viridiplantae</taxon>
        <taxon>Chlorophyta</taxon>
        <taxon>Chloropicophyceae</taxon>
        <taxon>Chloropicales</taxon>
        <taxon>Chloropicaceae</taxon>
        <taxon>Chloropicon</taxon>
    </lineage>
</organism>